<name>A0A388LC23_CHABU</name>
<feature type="compositionally biased region" description="Basic and acidic residues" evidence="2">
    <location>
        <begin position="295"/>
        <end position="312"/>
    </location>
</feature>
<keyword evidence="4" id="KW-1185">Reference proteome</keyword>
<gene>
    <name evidence="3" type="ORF">CBR_g30143</name>
</gene>
<proteinExistence type="predicted"/>
<dbReference type="Gramene" id="GBG79877">
    <property type="protein sequence ID" value="GBG79877"/>
    <property type="gene ID" value="CBR_g30143"/>
</dbReference>
<accession>A0A388LC23</accession>
<feature type="coiled-coil region" evidence="1">
    <location>
        <begin position="29"/>
        <end position="73"/>
    </location>
</feature>
<comment type="caution">
    <text evidence="3">The sequence shown here is derived from an EMBL/GenBank/DDBJ whole genome shotgun (WGS) entry which is preliminary data.</text>
</comment>
<feature type="region of interest" description="Disordered" evidence="2">
    <location>
        <begin position="192"/>
        <end position="225"/>
    </location>
</feature>
<keyword evidence="1" id="KW-0175">Coiled coil</keyword>
<organism evidence="3 4">
    <name type="scientific">Chara braunii</name>
    <name type="common">Braun's stonewort</name>
    <dbReference type="NCBI Taxonomy" id="69332"/>
    <lineage>
        <taxon>Eukaryota</taxon>
        <taxon>Viridiplantae</taxon>
        <taxon>Streptophyta</taxon>
        <taxon>Charophyceae</taxon>
        <taxon>Charales</taxon>
        <taxon>Characeae</taxon>
        <taxon>Chara</taxon>
    </lineage>
</organism>
<sequence length="312" mass="35562">MYNASQKNWPRKPEDDEKINRLLGLMELQQLEVEERKRVKLEKKRLEEEKQKHEEARLREEAERKRLEELLDARAAQALKKQMQQFEERVNWQVQSTIDERLPMVAEKDVQISSSMLSKQLQQIEERIKQQVQHTLETQLPFSAEKGAGMSDGLHRYVNQSADREVGRKGGSANLGLRRKLILEEVECDPVESGEAATTPVTKKRSASTRTPRIPEKTDTDKKKGAVASCSKDGVIDFVLELRQNLDAKKVPELKRMCKSRSIKLVVKDQAVKDLVAYEMRVADEGWLDGADSSSSKKEGGLSEVDAAPRTK</sequence>
<dbReference type="AlphaFoldDB" id="A0A388LC23"/>
<evidence type="ECO:0000256" key="2">
    <source>
        <dbReference type="SAM" id="MobiDB-lite"/>
    </source>
</evidence>
<feature type="region of interest" description="Disordered" evidence="2">
    <location>
        <begin position="287"/>
        <end position="312"/>
    </location>
</feature>
<evidence type="ECO:0000256" key="1">
    <source>
        <dbReference type="SAM" id="Coils"/>
    </source>
</evidence>
<dbReference type="EMBL" id="BFEA01000330">
    <property type="protein sequence ID" value="GBG79877.1"/>
    <property type="molecule type" value="Genomic_DNA"/>
</dbReference>
<dbReference type="Proteomes" id="UP000265515">
    <property type="component" value="Unassembled WGS sequence"/>
</dbReference>
<feature type="compositionally biased region" description="Basic and acidic residues" evidence="2">
    <location>
        <begin position="213"/>
        <end position="224"/>
    </location>
</feature>
<evidence type="ECO:0000313" key="4">
    <source>
        <dbReference type="Proteomes" id="UP000265515"/>
    </source>
</evidence>
<protein>
    <submittedName>
        <fullName evidence="3">Uncharacterized protein</fullName>
    </submittedName>
</protein>
<reference evidence="3 4" key="1">
    <citation type="journal article" date="2018" name="Cell">
        <title>The Chara Genome: Secondary Complexity and Implications for Plant Terrestrialization.</title>
        <authorList>
            <person name="Nishiyama T."/>
            <person name="Sakayama H."/>
            <person name="Vries J.D."/>
            <person name="Buschmann H."/>
            <person name="Saint-Marcoux D."/>
            <person name="Ullrich K.K."/>
            <person name="Haas F.B."/>
            <person name="Vanderstraeten L."/>
            <person name="Becker D."/>
            <person name="Lang D."/>
            <person name="Vosolsobe S."/>
            <person name="Rombauts S."/>
            <person name="Wilhelmsson P.K.I."/>
            <person name="Janitza P."/>
            <person name="Kern R."/>
            <person name="Heyl A."/>
            <person name="Rumpler F."/>
            <person name="Villalobos L.I.A.C."/>
            <person name="Clay J.M."/>
            <person name="Skokan R."/>
            <person name="Toyoda A."/>
            <person name="Suzuki Y."/>
            <person name="Kagoshima H."/>
            <person name="Schijlen E."/>
            <person name="Tajeshwar N."/>
            <person name="Catarino B."/>
            <person name="Hetherington A.J."/>
            <person name="Saltykova A."/>
            <person name="Bonnot C."/>
            <person name="Breuninger H."/>
            <person name="Symeonidi A."/>
            <person name="Radhakrishnan G.V."/>
            <person name="Van Nieuwerburgh F."/>
            <person name="Deforce D."/>
            <person name="Chang C."/>
            <person name="Karol K.G."/>
            <person name="Hedrich R."/>
            <person name="Ulvskov P."/>
            <person name="Glockner G."/>
            <person name="Delwiche C.F."/>
            <person name="Petrasek J."/>
            <person name="Van de Peer Y."/>
            <person name="Friml J."/>
            <person name="Beilby M."/>
            <person name="Dolan L."/>
            <person name="Kohara Y."/>
            <person name="Sugano S."/>
            <person name="Fujiyama A."/>
            <person name="Delaux P.-M."/>
            <person name="Quint M."/>
            <person name="TheiBen G."/>
            <person name="Hagemann M."/>
            <person name="Harholt J."/>
            <person name="Dunand C."/>
            <person name="Zachgo S."/>
            <person name="Langdale J."/>
            <person name="Maumus F."/>
            <person name="Straeten D.V.D."/>
            <person name="Gould S.B."/>
            <person name="Rensing S.A."/>
        </authorList>
    </citation>
    <scope>NUCLEOTIDE SEQUENCE [LARGE SCALE GENOMIC DNA]</scope>
    <source>
        <strain evidence="3 4">S276</strain>
    </source>
</reference>
<evidence type="ECO:0000313" key="3">
    <source>
        <dbReference type="EMBL" id="GBG79877.1"/>
    </source>
</evidence>